<dbReference type="STRING" id="71717.A0A4Y7SZ21"/>
<dbReference type="EMBL" id="QPFP01000043">
    <property type="protein sequence ID" value="TEB27100.1"/>
    <property type="molecule type" value="Genomic_DNA"/>
</dbReference>
<feature type="region of interest" description="Disordered" evidence="1">
    <location>
        <begin position="207"/>
        <end position="249"/>
    </location>
</feature>
<name>A0A4Y7SZ21_COPMI</name>
<feature type="compositionally biased region" description="Basic residues" evidence="1">
    <location>
        <begin position="401"/>
        <end position="415"/>
    </location>
</feature>
<evidence type="ECO:0000313" key="2">
    <source>
        <dbReference type="EMBL" id="TEB27100.1"/>
    </source>
</evidence>
<dbReference type="AlphaFoldDB" id="A0A4Y7SZ21"/>
<dbReference type="OrthoDB" id="2507647at2759"/>
<keyword evidence="3" id="KW-1185">Reference proteome</keyword>
<gene>
    <name evidence="2" type="ORF">FA13DRAFT_1736916</name>
</gene>
<feature type="region of interest" description="Disordered" evidence="1">
    <location>
        <begin position="319"/>
        <end position="415"/>
    </location>
</feature>
<feature type="compositionally biased region" description="Polar residues" evidence="1">
    <location>
        <begin position="373"/>
        <end position="399"/>
    </location>
</feature>
<dbReference type="Proteomes" id="UP000298030">
    <property type="component" value="Unassembled WGS sequence"/>
</dbReference>
<feature type="region of interest" description="Disordered" evidence="1">
    <location>
        <begin position="94"/>
        <end position="131"/>
    </location>
</feature>
<feature type="compositionally biased region" description="Basic and acidic residues" evidence="1">
    <location>
        <begin position="324"/>
        <end position="347"/>
    </location>
</feature>
<reference evidence="2 3" key="1">
    <citation type="journal article" date="2019" name="Nat. Ecol. Evol.">
        <title>Megaphylogeny resolves global patterns of mushroom evolution.</title>
        <authorList>
            <person name="Varga T."/>
            <person name="Krizsan K."/>
            <person name="Foldi C."/>
            <person name="Dima B."/>
            <person name="Sanchez-Garcia M."/>
            <person name="Sanchez-Ramirez S."/>
            <person name="Szollosi G.J."/>
            <person name="Szarkandi J.G."/>
            <person name="Papp V."/>
            <person name="Albert L."/>
            <person name="Andreopoulos W."/>
            <person name="Angelini C."/>
            <person name="Antonin V."/>
            <person name="Barry K.W."/>
            <person name="Bougher N.L."/>
            <person name="Buchanan P."/>
            <person name="Buyck B."/>
            <person name="Bense V."/>
            <person name="Catcheside P."/>
            <person name="Chovatia M."/>
            <person name="Cooper J."/>
            <person name="Damon W."/>
            <person name="Desjardin D."/>
            <person name="Finy P."/>
            <person name="Geml J."/>
            <person name="Haridas S."/>
            <person name="Hughes K."/>
            <person name="Justo A."/>
            <person name="Karasinski D."/>
            <person name="Kautmanova I."/>
            <person name="Kiss B."/>
            <person name="Kocsube S."/>
            <person name="Kotiranta H."/>
            <person name="LaButti K.M."/>
            <person name="Lechner B.E."/>
            <person name="Liimatainen K."/>
            <person name="Lipzen A."/>
            <person name="Lukacs Z."/>
            <person name="Mihaltcheva S."/>
            <person name="Morgado L.N."/>
            <person name="Niskanen T."/>
            <person name="Noordeloos M.E."/>
            <person name="Ohm R.A."/>
            <person name="Ortiz-Santana B."/>
            <person name="Ovrebo C."/>
            <person name="Racz N."/>
            <person name="Riley R."/>
            <person name="Savchenko A."/>
            <person name="Shiryaev A."/>
            <person name="Soop K."/>
            <person name="Spirin V."/>
            <person name="Szebenyi C."/>
            <person name="Tomsovsky M."/>
            <person name="Tulloss R.E."/>
            <person name="Uehling J."/>
            <person name="Grigoriev I.V."/>
            <person name="Vagvolgyi C."/>
            <person name="Papp T."/>
            <person name="Martin F.M."/>
            <person name="Miettinen O."/>
            <person name="Hibbett D.S."/>
            <person name="Nagy L.G."/>
        </authorList>
    </citation>
    <scope>NUCLEOTIDE SEQUENCE [LARGE SCALE GENOMIC DNA]</scope>
    <source>
        <strain evidence="2 3">FP101781</strain>
    </source>
</reference>
<evidence type="ECO:0000313" key="3">
    <source>
        <dbReference type="Proteomes" id="UP000298030"/>
    </source>
</evidence>
<protein>
    <submittedName>
        <fullName evidence="2">Uncharacterized protein</fullName>
    </submittedName>
</protein>
<sequence length="473" mass="51251">MRVHQQVQGVEVSPNLKAVCQSLRSNPAPLVERRRLFSPPPRLNRPIILIPPVPRVPAQYAGHTSMVHRPPPRAIPPPPPPVRAVDRDFSLNIGRTASPAAGPSNGQPQFAAHVPQAAPRSHHVPSLGLGGAMISDNRARLAAERRAGISRSQIAEGFVPNVIRRVYPLAMRFSTIFGATEQDISDDEEAELYEYLRARDRSKKPLAEPEYYKPSYTHPNPLEPGFTSDFAPEESEGNLAPPQASKSEPIVILDDDEEQVAKSEEVKMSTLLVCAGCSEPLILNSGLTGSDASNRRIWALRCGHLIDGKCLAKIGQPAPVIVDPKGKGKAREEIPYGEDPTRGHGQDDTTLDPPTPEPASIRSRLRSHAHHSALTTATNGNPSSDDPPNSAAIGTSPGSASRKRKRGPTKAAANKKLKVEAEFEWRCPVSNCSRVHASVKINGVWGPEKERQLKKGPLAEMDPKPRGVLAVFA</sequence>
<comment type="caution">
    <text evidence="2">The sequence shown here is derived from an EMBL/GenBank/DDBJ whole genome shotgun (WGS) entry which is preliminary data.</text>
</comment>
<evidence type="ECO:0000256" key="1">
    <source>
        <dbReference type="SAM" id="MobiDB-lite"/>
    </source>
</evidence>
<accession>A0A4Y7SZ21</accession>
<proteinExistence type="predicted"/>
<organism evidence="2 3">
    <name type="scientific">Coprinellus micaceus</name>
    <name type="common">Glistening ink-cap mushroom</name>
    <name type="synonym">Coprinus micaceus</name>
    <dbReference type="NCBI Taxonomy" id="71717"/>
    <lineage>
        <taxon>Eukaryota</taxon>
        <taxon>Fungi</taxon>
        <taxon>Dikarya</taxon>
        <taxon>Basidiomycota</taxon>
        <taxon>Agaricomycotina</taxon>
        <taxon>Agaricomycetes</taxon>
        <taxon>Agaricomycetidae</taxon>
        <taxon>Agaricales</taxon>
        <taxon>Agaricineae</taxon>
        <taxon>Psathyrellaceae</taxon>
        <taxon>Coprinellus</taxon>
    </lineage>
</organism>